<accession>A0A7W9J4Y8</accession>
<comment type="caution">
    <text evidence="3">The sequence shown here is derived from an EMBL/GenBank/DDBJ whole genome shotgun (WGS) entry which is preliminary data.</text>
</comment>
<evidence type="ECO:0000313" key="3">
    <source>
        <dbReference type="EMBL" id="MBB5835613.1"/>
    </source>
</evidence>
<reference evidence="3 4" key="1">
    <citation type="submission" date="2020-08" db="EMBL/GenBank/DDBJ databases">
        <title>Sequencing the genomes of 1000 actinobacteria strains.</title>
        <authorList>
            <person name="Klenk H.-P."/>
        </authorList>
    </citation>
    <scope>NUCLEOTIDE SEQUENCE [LARGE SCALE GENOMIC DNA]</scope>
    <source>
        <strain evidence="3 4">DSM 28967</strain>
    </source>
</reference>
<dbReference type="RefSeq" id="WP_184795239.1">
    <property type="nucleotide sequence ID" value="NZ_JACHMY010000001.1"/>
</dbReference>
<dbReference type="Gene3D" id="2.30.180.10">
    <property type="entry name" value="FAS1 domain"/>
    <property type="match status" value="1"/>
</dbReference>
<keyword evidence="4" id="KW-1185">Reference proteome</keyword>
<keyword evidence="1" id="KW-0732">Signal</keyword>
<feature type="chain" id="PRO_5039126781" description="FAS1 domain-containing protein" evidence="1">
    <location>
        <begin position="30"/>
        <end position="217"/>
    </location>
</feature>
<dbReference type="InterPro" id="IPR000782">
    <property type="entry name" value="FAS1_domain"/>
</dbReference>
<protein>
    <recommendedName>
        <fullName evidence="2">FAS1 domain-containing protein</fullName>
    </recommendedName>
</protein>
<sequence length="217" mass="23212">MRKISRRLTAGAAAFGVLLTSAVVTTTQAEATHKPGTRSLATVLASDGDTFDRNWNDYDVLTQAVGAVLAAKPNSPVKVLADGKVALTAFLPSDRAFQLLAKDLTGKWYKSESQLFSGLAGLLGVDTIEAVLLYHVVPGATIDSRTALKSDGAKLTTALPGGTLKVDVLSKRFRLIRLIDADRNDADPLLNPWALDINKGNKQIAHGIWLVLRPLDI</sequence>
<dbReference type="InterPro" id="IPR036378">
    <property type="entry name" value="FAS1_dom_sf"/>
</dbReference>
<dbReference type="Proteomes" id="UP000549971">
    <property type="component" value="Unassembled WGS sequence"/>
</dbReference>
<gene>
    <name evidence="3" type="ORF">HDA39_002347</name>
</gene>
<name>A0A7W9J4Y8_9ACTN</name>
<dbReference type="SUPFAM" id="SSF82153">
    <property type="entry name" value="FAS1 domain"/>
    <property type="match status" value="1"/>
</dbReference>
<evidence type="ECO:0000256" key="1">
    <source>
        <dbReference type="SAM" id="SignalP"/>
    </source>
</evidence>
<dbReference type="AlphaFoldDB" id="A0A7W9J4Y8"/>
<organism evidence="3 4">
    <name type="scientific">Kribbella italica</name>
    <dbReference type="NCBI Taxonomy" id="1540520"/>
    <lineage>
        <taxon>Bacteria</taxon>
        <taxon>Bacillati</taxon>
        <taxon>Actinomycetota</taxon>
        <taxon>Actinomycetes</taxon>
        <taxon>Propionibacteriales</taxon>
        <taxon>Kribbellaceae</taxon>
        <taxon>Kribbella</taxon>
    </lineage>
</organism>
<dbReference type="Pfam" id="PF02469">
    <property type="entry name" value="Fasciclin"/>
    <property type="match status" value="1"/>
</dbReference>
<feature type="signal peptide" evidence="1">
    <location>
        <begin position="1"/>
        <end position="29"/>
    </location>
</feature>
<feature type="domain" description="FAS1" evidence="2">
    <location>
        <begin position="77"/>
        <end position="173"/>
    </location>
</feature>
<dbReference type="EMBL" id="JACHMY010000001">
    <property type="protein sequence ID" value="MBB5835613.1"/>
    <property type="molecule type" value="Genomic_DNA"/>
</dbReference>
<evidence type="ECO:0000259" key="2">
    <source>
        <dbReference type="Pfam" id="PF02469"/>
    </source>
</evidence>
<proteinExistence type="predicted"/>
<evidence type="ECO:0000313" key="4">
    <source>
        <dbReference type="Proteomes" id="UP000549971"/>
    </source>
</evidence>